<evidence type="ECO:0000313" key="1">
    <source>
        <dbReference type="EMBL" id="KAK1426833.1"/>
    </source>
</evidence>
<gene>
    <name evidence="1" type="ORF">QVD17_15513</name>
</gene>
<dbReference type="Proteomes" id="UP001229421">
    <property type="component" value="Unassembled WGS sequence"/>
</dbReference>
<evidence type="ECO:0008006" key="3">
    <source>
        <dbReference type="Google" id="ProtNLM"/>
    </source>
</evidence>
<dbReference type="EMBL" id="JAUHHV010000004">
    <property type="protein sequence ID" value="KAK1426833.1"/>
    <property type="molecule type" value="Genomic_DNA"/>
</dbReference>
<organism evidence="1 2">
    <name type="scientific">Tagetes erecta</name>
    <name type="common">African marigold</name>
    <dbReference type="NCBI Taxonomy" id="13708"/>
    <lineage>
        <taxon>Eukaryota</taxon>
        <taxon>Viridiplantae</taxon>
        <taxon>Streptophyta</taxon>
        <taxon>Embryophyta</taxon>
        <taxon>Tracheophyta</taxon>
        <taxon>Spermatophyta</taxon>
        <taxon>Magnoliopsida</taxon>
        <taxon>eudicotyledons</taxon>
        <taxon>Gunneridae</taxon>
        <taxon>Pentapetalae</taxon>
        <taxon>asterids</taxon>
        <taxon>campanulids</taxon>
        <taxon>Asterales</taxon>
        <taxon>Asteraceae</taxon>
        <taxon>Asteroideae</taxon>
        <taxon>Heliantheae alliance</taxon>
        <taxon>Tageteae</taxon>
        <taxon>Tagetes</taxon>
    </lineage>
</organism>
<dbReference type="PANTHER" id="PTHR34355">
    <property type="entry name" value="JOSEPHIN-LIKE PROTEIN"/>
    <property type="match status" value="1"/>
</dbReference>
<evidence type="ECO:0000313" key="2">
    <source>
        <dbReference type="Proteomes" id="UP001229421"/>
    </source>
</evidence>
<sequence length="101" mass="11097">MSHKPNSSKRVDNGTKIARRRRFLLPVKCLKHVGNWMVAVFCYVAPRKWGSTKVSTSETSPKRLSVSPLDSQRAEAVKDCIDFINSSSSSLTGSNPVSSSV</sequence>
<comment type="caution">
    <text evidence="1">The sequence shown here is derived from an EMBL/GenBank/DDBJ whole genome shotgun (WGS) entry which is preliminary data.</text>
</comment>
<reference evidence="1" key="1">
    <citation type="journal article" date="2023" name="bioRxiv">
        <title>Improved chromosome-level genome assembly for marigold (Tagetes erecta).</title>
        <authorList>
            <person name="Jiang F."/>
            <person name="Yuan L."/>
            <person name="Wang S."/>
            <person name="Wang H."/>
            <person name="Xu D."/>
            <person name="Wang A."/>
            <person name="Fan W."/>
        </authorList>
    </citation>
    <scope>NUCLEOTIDE SEQUENCE</scope>
    <source>
        <strain evidence="1">WSJ</strain>
        <tissue evidence="1">Leaf</tissue>
    </source>
</reference>
<accession>A0AAD8KSH5</accession>
<dbReference type="AlphaFoldDB" id="A0AAD8KSH5"/>
<proteinExistence type="predicted"/>
<name>A0AAD8KSH5_TARER</name>
<protein>
    <recommendedName>
        <fullName evidence="3">Josephin-like protein</fullName>
    </recommendedName>
</protein>
<keyword evidence="2" id="KW-1185">Reference proteome</keyword>
<dbReference type="PANTHER" id="PTHR34355:SF9">
    <property type="entry name" value="JOSEPHIN-LIKE PROTEIN"/>
    <property type="match status" value="1"/>
</dbReference>